<gene>
    <name evidence="1" type="ORF">C1H76_3643</name>
</gene>
<sequence length="229" mass="26364">MSHSFSKSWKSPAVVAREHWSRILKSREHLCPESPFLPRVFDQVQHKIAVQQARDDLEAAKAESTTQDATIMARNALDRTHVLPFHGRHMVEPLRSNVLCLPTIWSPDAELHREFTAPWPTIAEMKYEGDERIATSVDHRRFLPVPRYPSDIPGMNWSEIAFLPQAELDEVGKVNEEEAFFLSHDVEEREISDEKGEYLLGKDLMAMLDTDHMFTVEKKTMTKAKKRSG</sequence>
<organism evidence="1 2">
    <name type="scientific">Elsinoe australis</name>
    <dbReference type="NCBI Taxonomy" id="40998"/>
    <lineage>
        <taxon>Eukaryota</taxon>
        <taxon>Fungi</taxon>
        <taxon>Dikarya</taxon>
        <taxon>Ascomycota</taxon>
        <taxon>Pezizomycotina</taxon>
        <taxon>Dothideomycetes</taxon>
        <taxon>Dothideomycetidae</taxon>
        <taxon>Myriangiales</taxon>
        <taxon>Elsinoaceae</taxon>
        <taxon>Elsinoe</taxon>
    </lineage>
</organism>
<proteinExistence type="predicted"/>
<name>A0A4U7B312_9PEZI</name>
<reference evidence="1 2" key="1">
    <citation type="submission" date="2018-02" db="EMBL/GenBank/DDBJ databases">
        <title>Draft genome sequences of Elsinoe sp., causing black scab on jojoba.</title>
        <authorList>
            <person name="Stodart B."/>
            <person name="Jeffress S."/>
            <person name="Ash G."/>
            <person name="Arun Chinnappa K."/>
        </authorList>
    </citation>
    <scope>NUCLEOTIDE SEQUENCE [LARGE SCALE GENOMIC DNA]</scope>
    <source>
        <strain evidence="1 2">Hillstone_2</strain>
    </source>
</reference>
<dbReference type="Proteomes" id="UP000308133">
    <property type="component" value="Unassembled WGS sequence"/>
</dbReference>
<dbReference type="EMBL" id="PTQR01000047">
    <property type="protein sequence ID" value="TKX24075.1"/>
    <property type="molecule type" value="Genomic_DNA"/>
</dbReference>
<evidence type="ECO:0000313" key="2">
    <source>
        <dbReference type="Proteomes" id="UP000308133"/>
    </source>
</evidence>
<protein>
    <submittedName>
        <fullName evidence="1">Uncharacterized protein</fullName>
    </submittedName>
</protein>
<accession>A0A4U7B312</accession>
<comment type="caution">
    <text evidence="1">The sequence shown here is derived from an EMBL/GenBank/DDBJ whole genome shotgun (WGS) entry which is preliminary data.</text>
</comment>
<dbReference type="AlphaFoldDB" id="A0A4U7B312"/>
<evidence type="ECO:0000313" key="1">
    <source>
        <dbReference type="EMBL" id="TKX24075.1"/>
    </source>
</evidence>